<keyword evidence="9" id="KW-0539">Nucleus</keyword>
<keyword evidence="5" id="KW-0862">Zinc</keyword>
<dbReference type="PANTHER" id="PTHR31576:SF2">
    <property type="entry name" value="TATA BOX-BINDING PROTEIN-ASSOCIATED FACTOR RNA POLYMERASE I SUBUNIT B"/>
    <property type="match status" value="1"/>
</dbReference>
<dbReference type="InterPro" id="IPR048540">
    <property type="entry name" value="Rrn7_cyclin_N"/>
</dbReference>
<name>A0A834SMX4_9FABA</name>
<evidence type="ECO:0000256" key="5">
    <source>
        <dbReference type="ARBA" id="ARBA00022833"/>
    </source>
</evidence>
<accession>A0A834SMX4</accession>
<evidence type="ECO:0000259" key="12">
    <source>
        <dbReference type="Pfam" id="PF20645"/>
    </source>
</evidence>
<evidence type="ECO:0000256" key="1">
    <source>
        <dbReference type="ARBA" id="ARBA00004604"/>
    </source>
</evidence>
<keyword evidence="7" id="KW-0238">DNA-binding</keyword>
<dbReference type="GO" id="GO:0070860">
    <property type="term" value="C:RNA polymerase I core factor complex"/>
    <property type="evidence" value="ECO:0007669"/>
    <property type="project" value="InterPro"/>
</dbReference>
<evidence type="ECO:0000256" key="8">
    <source>
        <dbReference type="ARBA" id="ARBA00023163"/>
    </source>
</evidence>
<evidence type="ECO:0000313" key="13">
    <source>
        <dbReference type="EMBL" id="KAF7807428.1"/>
    </source>
</evidence>
<keyword evidence="14" id="KW-1185">Reference proteome</keyword>
<dbReference type="Pfam" id="PF20644">
    <property type="entry name" value="Rrn7_cyclin_N"/>
    <property type="match status" value="1"/>
</dbReference>
<feature type="region of interest" description="Disordered" evidence="10">
    <location>
        <begin position="412"/>
        <end position="441"/>
    </location>
</feature>
<keyword evidence="3" id="KW-0479">Metal-binding</keyword>
<proteinExistence type="inferred from homology"/>
<evidence type="ECO:0000256" key="9">
    <source>
        <dbReference type="ARBA" id="ARBA00023242"/>
    </source>
</evidence>
<dbReference type="GO" id="GO:0008270">
    <property type="term" value="F:zinc ion binding"/>
    <property type="evidence" value="ECO:0007669"/>
    <property type="project" value="UniProtKB-KW"/>
</dbReference>
<evidence type="ECO:0000256" key="2">
    <source>
        <dbReference type="ARBA" id="ARBA00006899"/>
    </source>
</evidence>
<evidence type="ECO:0000313" key="14">
    <source>
        <dbReference type="Proteomes" id="UP000634136"/>
    </source>
</evidence>
<comment type="similarity">
    <text evidence="2">Belongs to the RRN7/TAF1B family.</text>
</comment>
<protein>
    <submittedName>
        <fullName evidence="13">TATA box-binding protein-associated factor RNA polymerase I subunit B</fullName>
    </submittedName>
</protein>
<dbReference type="OrthoDB" id="10069252at2759"/>
<gene>
    <name evidence="13" type="ORF">G2W53_039589</name>
</gene>
<evidence type="ECO:0000256" key="4">
    <source>
        <dbReference type="ARBA" id="ARBA00022771"/>
    </source>
</evidence>
<keyword evidence="8" id="KW-0804">Transcription</keyword>
<feature type="compositionally biased region" description="Acidic residues" evidence="10">
    <location>
        <begin position="584"/>
        <end position="603"/>
    </location>
</feature>
<evidence type="ECO:0000256" key="6">
    <source>
        <dbReference type="ARBA" id="ARBA00023015"/>
    </source>
</evidence>
<dbReference type="EMBL" id="JAAIUW010000012">
    <property type="protein sequence ID" value="KAF7807428.1"/>
    <property type="molecule type" value="Genomic_DNA"/>
</dbReference>
<sequence>MDNFQNRVCQICGNVGFSDCVDGYIYCNRCHSQADDYVELDVADEDLVNRDGGALYLPSHRRKRAQSIKAEPMFQSDPLYDSQTQLFKTLGLDDETPQREGNLQQSLIKEEEDFGGSSGVEVPSFKDYYNKITFQYVMGLQMMIGFQCEALVKEFKVKPLICGLVGPIWLRFVSGTVVFDYNRAKKLIFKSEMNGGEDSSDTCEAEQPGERAAMICYRFLKKTIPLSCTVAVSFLACHVAREAVLPTDIMKWTLEGRLPYFTAFLEIEKRMRKLSSDCPLISMSMFKPSRAVPLQKLLISMSMFKPSHAVPLQKLEALAASIAESIGLELPPVNFYAVAYGYLQKLSLPVEKILPHACRIYEWSMPPDLWLSTSKLRLPTRVCVMSILIVSIRILYNLNGFGEWEKSLSQDGGASVEKDNDSMDTDFPSYDNGRHSEEVPLKPQEPEWDAARLLRHLYVNCNEIAEKYEYSKDLSTYLKQCKDCFFAGLKPSFENHEEEYKMELLMNFYVKRKDLKPGEQVEQYCNSSNRKRPDNCLNQNRLRVITSTPKNKKRKECFSQLSPDDDDDASCVPSDVLGSMDIDSSSDSEEESESSVSEEESLDNEGIRRLKLDMEENKFCYIPPRKNVKRLDYLHYVRKVDEGAYTYVAHADYYILLRACAKAAQVDIRIMHIGVLSLERRLACLEKSIDKCLHVKPPRISCQVSIAK</sequence>
<evidence type="ECO:0000256" key="10">
    <source>
        <dbReference type="SAM" id="MobiDB-lite"/>
    </source>
</evidence>
<dbReference type="Proteomes" id="UP000634136">
    <property type="component" value="Unassembled WGS sequence"/>
</dbReference>
<evidence type="ECO:0000256" key="7">
    <source>
        <dbReference type="ARBA" id="ARBA00023125"/>
    </source>
</evidence>
<evidence type="ECO:0000259" key="11">
    <source>
        <dbReference type="Pfam" id="PF20644"/>
    </source>
</evidence>
<comment type="subcellular location">
    <subcellularLocation>
        <location evidence="1">Nucleus</location>
        <location evidence="1">Nucleolus</location>
    </subcellularLocation>
</comment>
<organism evidence="13 14">
    <name type="scientific">Senna tora</name>
    <dbReference type="NCBI Taxonomy" id="362788"/>
    <lineage>
        <taxon>Eukaryota</taxon>
        <taxon>Viridiplantae</taxon>
        <taxon>Streptophyta</taxon>
        <taxon>Embryophyta</taxon>
        <taxon>Tracheophyta</taxon>
        <taxon>Spermatophyta</taxon>
        <taxon>Magnoliopsida</taxon>
        <taxon>eudicotyledons</taxon>
        <taxon>Gunneridae</taxon>
        <taxon>Pentapetalae</taxon>
        <taxon>rosids</taxon>
        <taxon>fabids</taxon>
        <taxon>Fabales</taxon>
        <taxon>Fabaceae</taxon>
        <taxon>Caesalpinioideae</taxon>
        <taxon>Cassia clade</taxon>
        <taxon>Senna</taxon>
    </lineage>
</organism>
<dbReference type="InterPro" id="IPR033599">
    <property type="entry name" value="TAF1B/Rrn7"/>
</dbReference>
<comment type="caution">
    <text evidence="13">The sequence shown here is derived from an EMBL/GenBank/DDBJ whole genome shotgun (WGS) entry which is preliminary data.</text>
</comment>
<keyword evidence="6" id="KW-0805">Transcription regulation</keyword>
<dbReference type="InterPro" id="IPR048538">
    <property type="entry name" value="Rrn7_cyclin_C"/>
</dbReference>
<keyword evidence="4" id="KW-0863">Zinc-finger</keyword>
<feature type="domain" description="Rrn7/TAF1B N-terminal cyclin" evidence="11">
    <location>
        <begin position="140"/>
        <end position="264"/>
    </location>
</feature>
<evidence type="ECO:0000256" key="3">
    <source>
        <dbReference type="ARBA" id="ARBA00022723"/>
    </source>
</evidence>
<dbReference type="GO" id="GO:0042790">
    <property type="term" value="P:nucleolar large rRNA transcription by RNA polymerase I"/>
    <property type="evidence" value="ECO:0007669"/>
    <property type="project" value="TreeGrafter"/>
</dbReference>
<dbReference type="AlphaFoldDB" id="A0A834SMX4"/>
<reference evidence="13" key="1">
    <citation type="submission" date="2020-09" db="EMBL/GenBank/DDBJ databases">
        <title>Genome-Enabled Discovery of Anthraquinone Biosynthesis in Senna tora.</title>
        <authorList>
            <person name="Kang S.-H."/>
            <person name="Pandey R.P."/>
            <person name="Lee C.-M."/>
            <person name="Sim J.-S."/>
            <person name="Jeong J.-T."/>
            <person name="Choi B.-S."/>
            <person name="Jung M."/>
            <person name="Ginzburg D."/>
            <person name="Zhao K."/>
            <person name="Won S.Y."/>
            <person name="Oh T.-J."/>
            <person name="Yu Y."/>
            <person name="Kim N.-H."/>
            <person name="Lee O.R."/>
            <person name="Lee T.-H."/>
            <person name="Bashyal P."/>
            <person name="Kim T.-S."/>
            <person name="Lee W.-H."/>
            <person name="Kawkins C."/>
            <person name="Kim C.-K."/>
            <person name="Kim J.S."/>
            <person name="Ahn B.O."/>
            <person name="Rhee S.Y."/>
            <person name="Sohng J.K."/>
        </authorList>
    </citation>
    <scope>NUCLEOTIDE SEQUENCE</scope>
    <source>
        <tissue evidence="13">Leaf</tissue>
    </source>
</reference>
<feature type="domain" description="Rrn7/TAF1B C-terminal cyclin" evidence="12">
    <location>
        <begin position="313"/>
        <end position="410"/>
    </location>
</feature>
<feature type="region of interest" description="Disordered" evidence="10">
    <location>
        <begin position="578"/>
        <end position="604"/>
    </location>
</feature>
<dbReference type="Pfam" id="PF20645">
    <property type="entry name" value="Rrn7_cyclin_C"/>
    <property type="match status" value="1"/>
</dbReference>
<dbReference type="PANTHER" id="PTHR31576">
    <property type="entry name" value="TATA BOX-BINDING PROTEIN-ASSOCIATED FACTOR RNA POLYMERASE I SUBUNIT B"/>
    <property type="match status" value="1"/>
</dbReference>
<dbReference type="GO" id="GO:0001164">
    <property type="term" value="F:RNA polymerase I core promoter sequence-specific DNA binding"/>
    <property type="evidence" value="ECO:0007669"/>
    <property type="project" value="InterPro"/>
</dbReference>